<dbReference type="AlphaFoldDB" id="A0A9W8GNV4"/>
<dbReference type="InterPro" id="IPR051164">
    <property type="entry name" value="NmrA-like_oxidored"/>
</dbReference>
<protein>
    <recommendedName>
        <fullName evidence="3">NmrA-like domain-containing protein</fullName>
    </recommendedName>
</protein>
<proteinExistence type="inferred from homology"/>
<dbReference type="EMBL" id="JANBTX010000014">
    <property type="protein sequence ID" value="KAJ2690226.1"/>
    <property type="molecule type" value="Genomic_DNA"/>
</dbReference>
<dbReference type="GO" id="GO:0005634">
    <property type="term" value="C:nucleus"/>
    <property type="evidence" value="ECO:0007669"/>
    <property type="project" value="TreeGrafter"/>
</dbReference>
<sequence length="310" mass="33746">MSSAKPLVVIFGATGNQGGSILHVLAEHPDSYTVRAVTRSTKSNSARELAARYPLVQWVEADIDIPSSLPPAVANADVVFGVTQFFQPSVHSADKTNENAEFQQGKNIIDACVAEGVGFVVFSTTSSAKKLSNGKITGVLHFEGKYKIQEYLLALPIDSAIVQMGMYYQNYLQSAAWSESGDAVVIAFPGDVNRKHPYADVNRDLGPYVKFIIDNRQQSKGKIFPVSSGYYSTTDIANALTKVTGLPAVAVELPTDAYGDKVLQDMFELLKTCNIFADSPGHLDTNKKVPFEFTTPETFWETSKFKGPSN</sequence>
<feature type="domain" description="NmrA-like" evidence="3">
    <location>
        <begin position="6"/>
        <end position="275"/>
    </location>
</feature>
<dbReference type="SUPFAM" id="SSF51735">
    <property type="entry name" value="NAD(P)-binding Rossmann-fold domains"/>
    <property type="match status" value="1"/>
</dbReference>
<comment type="similarity">
    <text evidence="1">Belongs to the NmrA-type oxidoreductase family.</text>
</comment>
<comment type="caution">
    <text evidence="4">The sequence shown here is derived from an EMBL/GenBank/DDBJ whole genome shotgun (WGS) entry which is preliminary data.</text>
</comment>
<name>A0A9W8GNV4_9FUNG</name>
<organism evidence="4 5">
    <name type="scientific">Coemansia spiralis</name>
    <dbReference type="NCBI Taxonomy" id="417178"/>
    <lineage>
        <taxon>Eukaryota</taxon>
        <taxon>Fungi</taxon>
        <taxon>Fungi incertae sedis</taxon>
        <taxon>Zoopagomycota</taxon>
        <taxon>Kickxellomycotina</taxon>
        <taxon>Kickxellomycetes</taxon>
        <taxon>Kickxellales</taxon>
        <taxon>Kickxellaceae</taxon>
        <taxon>Coemansia</taxon>
    </lineage>
</organism>
<dbReference type="Proteomes" id="UP001151516">
    <property type="component" value="Unassembled WGS sequence"/>
</dbReference>
<gene>
    <name evidence="4" type="ORF">IWW39_000907</name>
</gene>
<dbReference type="PANTHER" id="PTHR42748">
    <property type="entry name" value="NITROGEN METABOLITE REPRESSION PROTEIN NMRA FAMILY MEMBER"/>
    <property type="match status" value="1"/>
</dbReference>
<dbReference type="OrthoDB" id="3358371at2759"/>
<evidence type="ECO:0000313" key="5">
    <source>
        <dbReference type="Proteomes" id="UP001151516"/>
    </source>
</evidence>
<evidence type="ECO:0000256" key="1">
    <source>
        <dbReference type="ARBA" id="ARBA00006328"/>
    </source>
</evidence>
<accession>A0A9W8GNV4</accession>
<dbReference type="Gene3D" id="3.40.50.720">
    <property type="entry name" value="NAD(P)-binding Rossmann-like Domain"/>
    <property type="match status" value="1"/>
</dbReference>
<reference evidence="4" key="1">
    <citation type="submission" date="2022-07" db="EMBL/GenBank/DDBJ databases">
        <title>Phylogenomic reconstructions and comparative analyses of Kickxellomycotina fungi.</title>
        <authorList>
            <person name="Reynolds N.K."/>
            <person name="Stajich J.E."/>
            <person name="Barry K."/>
            <person name="Grigoriev I.V."/>
            <person name="Crous P."/>
            <person name="Smith M.E."/>
        </authorList>
    </citation>
    <scope>NUCLEOTIDE SEQUENCE</scope>
    <source>
        <strain evidence="4">CBS 109367</strain>
    </source>
</reference>
<dbReference type="InterPro" id="IPR008030">
    <property type="entry name" value="NmrA-like"/>
</dbReference>
<evidence type="ECO:0000256" key="2">
    <source>
        <dbReference type="ARBA" id="ARBA00022857"/>
    </source>
</evidence>
<keyword evidence="2" id="KW-0521">NADP</keyword>
<dbReference type="Pfam" id="PF05368">
    <property type="entry name" value="NmrA"/>
    <property type="match status" value="1"/>
</dbReference>
<dbReference type="PANTHER" id="PTHR42748:SF11">
    <property type="entry name" value="NMRA-LIKE DOMAIN-CONTAINING PROTEIN"/>
    <property type="match status" value="1"/>
</dbReference>
<dbReference type="Gene3D" id="3.90.25.10">
    <property type="entry name" value="UDP-galactose 4-epimerase, domain 1"/>
    <property type="match status" value="1"/>
</dbReference>
<dbReference type="InterPro" id="IPR036291">
    <property type="entry name" value="NAD(P)-bd_dom_sf"/>
</dbReference>
<evidence type="ECO:0000259" key="3">
    <source>
        <dbReference type="Pfam" id="PF05368"/>
    </source>
</evidence>
<keyword evidence="5" id="KW-1185">Reference proteome</keyword>
<evidence type="ECO:0000313" key="4">
    <source>
        <dbReference type="EMBL" id="KAJ2690226.1"/>
    </source>
</evidence>